<protein>
    <submittedName>
        <fullName evidence="1">Uncharacterized protein</fullName>
    </submittedName>
</protein>
<sequence length="153" mass="16269">MPAAPTVLTAAALCRILAPLPGHRLIAMTADAEGNDFSPVADALTYSTIGFFTYRTHAGRTGTRVSAQGIALSPARAASDPEQWTTVQTLQRVLSPLPASMPVFLAQNPSGNSYAPVVSHHMELSYMREAIRRDAERPRGPICGCPCLVLIPG</sequence>
<dbReference type="EMBL" id="BDCX01000011">
    <property type="protein sequence ID" value="GAT68743.1"/>
    <property type="molecule type" value="Genomic_DNA"/>
</dbReference>
<keyword evidence="2" id="KW-1185">Reference proteome</keyword>
<comment type="caution">
    <text evidence="1">The sequence shown here is derived from an EMBL/GenBank/DDBJ whole genome shotgun (WGS) entry which is preliminary data.</text>
</comment>
<gene>
    <name evidence="1" type="ORF">PS9374_04408</name>
</gene>
<proteinExistence type="predicted"/>
<evidence type="ECO:0000313" key="2">
    <source>
        <dbReference type="Proteomes" id="UP000077701"/>
    </source>
</evidence>
<evidence type="ECO:0000313" key="1">
    <source>
        <dbReference type="EMBL" id="GAT68743.1"/>
    </source>
</evidence>
<accession>A0A161MC79</accession>
<name>A0A161MC79_9ACTN</name>
<reference evidence="1 2" key="1">
    <citation type="journal article" date="2016" name="Genome Announc.">
        <title>Draft Genome Sequence of Planomonospora sphaerica JCM9374, a Rare Actinomycete.</title>
        <authorList>
            <person name="Dohra H."/>
            <person name="Suzuki T."/>
            <person name="Inoue Y."/>
            <person name="Kodani S."/>
        </authorList>
    </citation>
    <scope>NUCLEOTIDE SEQUENCE [LARGE SCALE GENOMIC DNA]</scope>
    <source>
        <strain evidence="1 2">JCM 9374</strain>
    </source>
</reference>
<organism evidence="1 2">
    <name type="scientific">Planomonospora sphaerica</name>
    <dbReference type="NCBI Taxonomy" id="161355"/>
    <lineage>
        <taxon>Bacteria</taxon>
        <taxon>Bacillati</taxon>
        <taxon>Actinomycetota</taxon>
        <taxon>Actinomycetes</taxon>
        <taxon>Streptosporangiales</taxon>
        <taxon>Streptosporangiaceae</taxon>
        <taxon>Planomonospora</taxon>
    </lineage>
</organism>
<dbReference type="AlphaFoldDB" id="A0A161MC79"/>
<reference evidence="2" key="2">
    <citation type="submission" date="2016-04" db="EMBL/GenBank/DDBJ databases">
        <title>Planomonospora sphaerica JCM9374 whole genome shotgun sequence.</title>
        <authorList>
            <person name="Suzuki T."/>
            <person name="Dohra H."/>
            <person name="Kodani S."/>
        </authorList>
    </citation>
    <scope>NUCLEOTIDE SEQUENCE [LARGE SCALE GENOMIC DNA]</scope>
    <source>
        <strain evidence="2">JCM 9374</strain>
    </source>
</reference>
<dbReference type="Proteomes" id="UP000077701">
    <property type="component" value="Unassembled WGS sequence"/>
</dbReference>